<evidence type="ECO:0000259" key="10">
    <source>
        <dbReference type="Pfam" id="PF21687"/>
    </source>
</evidence>
<evidence type="ECO:0000256" key="2">
    <source>
        <dbReference type="ARBA" id="ARBA00007246"/>
    </source>
</evidence>
<evidence type="ECO:0000256" key="5">
    <source>
        <dbReference type="ARBA" id="ARBA00022519"/>
    </source>
</evidence>
<accession>A0ABM9I1W7</accession>
<dbReference type="RefSeq" id="WP_051332003.1">
    <property type="nucleotide sequence ID" value="NZ_OX458333.1"/>
</dbReference>
<organism evidence="11 12">
    <name type="scientific">Methylocaldum szegediense</name>
    <dbReference type="NCBI Taxonomy" id="73780"/>
    <lineage>
        <taxon>Bacteria</taxon>
        <taxon>Pseudomonadati</taxon>
        <taxon>Pseudomonadota</taxon>
        <taxon>Gammaproteobacteria</taxon>
        <taxon>Methylococcales</taxon>
        <taxon>Methylococcaceae</taxon>
        <taxon>Methylocaldum</taxon>
    </lineage>
</organism>
<keyword evidence="8" id="KW-1133">Transmembrane helix</keyword>
<feature type="domain" description="T2SS protein K first SAM-like" evidence="10">
    <location>
        <begin position="108"/>
        <end position="197"/>
    </location>
</feature>
<evidence type="ECO:0000256" key="3">
    <source>
        <dbReference type="ARBA" id="ARBA00022448"/>
    </source>
</evidence>
<proteinExistence type="inferred from homology"/>
<keyword evidence="6" id="KW-0812">Transmembrane</keyword>
<dbReference type="PANTHER" id="PTHR38831:SF2">
    <property type="entry name" value="TYPE II SECRETION SYSTEM PROTEIN K"/>
    <property type="match status" value="1"/>
</dbReference>
<evidence type="ECO:0000256" key="4">
    <source>
        <dbReference type="ARBA" id="ARBA00022475"/>
    </source>
</evidence>
<dbReference type="InterPro" id="IPR038072">
    <property type="entry name" value="GspK_central_sf"/>
</dbReference>
<keyword evidence="12" id="KW-1185">Reference proteome</keyword>
<dbReference type="InterPro" id="IPR049031">
    <property type="entry name" value="T2SSK_SAM-like_1st"/>
</dbReference>
<name>A0ABM9I1W7_9GAMM</name>
<dbReference type="Proteomes" id="UP001162030">
    <property type="component" value="Chromosome"/>
</dbReference>
<evidence type="ECO:0000256" key="6">
    <source>
        <dbReference type="ARBA" id="ARBA00022692"/>
    </source>
</evidence>
<dbReference type="Pfam" id="PF21687">
    <property type="entry name" value="T2SSK_1st"/>
    <property type="match status" value="1"/>
</dbReference>
<evidence type="ECO:0000256" key="1">
    <source>
        <dbReference type="ARBA" id="ARBA00004533"/>
    </source>
</evidence>
<comment type="similarity">
    <text evidence="2">Belongs to the GSP K family.</text>
</comment>
<evidence type="ECO:0000256" key="8">
    <source>
        <dbReference type="ARBA" id="ARBA00022989"/>
    </source>
</evidence>
<keyword evidence="4" id="KW-1003">Cell membrane</keyword>
<keyword evidence="7" id="KW-0653">Protein transport</keyword>
<sequence>MMPIVLPPHARQQGVALILVLWILALMTIMAGSFALSTQRESSLIINSRDRAKAVALADGGIHYAMFMLSLPNAAQRWRADGTPYRVTIGGVPVEVRIFDEGGKVDLNAARESTLRTLLSKVTQDEDLAVKLTDAILDWRDNDDLKRLNGAEAAEYLAAGLDQMPQNRNFLVLEELRGVLGVTPSLYRKLEPLFTIYSNADGVNPAKASASVLLALTDGNSQLVDDYIAAREAGNGIAAAPPLPPVPGIPFHSFGDSVYTVLARPLSRSRSEPPVKAVIRREARQPRGTPFVFLRWQPQTPGVLTDS</sequence>
<keyword evidence="3" id="KW-0813">Transport</keyword>
<keyword evidence="5" id="KW-0997">Cell inner membrane</keyword>
<gene>
    <name evidence="11" type="ORF">MSZNOR_2214</name>
</gene>
<protein>
    <submittedName>
        <fullName evidence="11">General secretion pathway protein K</fullName>
    </submittedName>
</protein>
<evidence type="ECO:0000313" key="12">
    <source>
        <dbReference type="Proteomes" id="UP001162030"/>
    </source>
</evidence>
<keyword evidence="9" id="KW-0472">Membrane</keyword>
<reference evidence="11 12" key="1">
    <citation type="submission" date="2023-03" db="EMBL/GenBank/DDBJ databases">
        <authorList>
            <person name="Pearce D."/>
        </authorList>
    </citation>
    <scope>NUCLEOTIDE SEQUENCE [LARGE SCALE GENOMIC DNA]</scope>
    <source>
        <strain evidence="11">Msz</strain>
    </source>
</reference>
<evidence type="ECO:0000256" key="9">
    <source>
        <dbReference type="ARBA" id="ARBA00023136"/>
    </source>
</evidence>
<dbReference type="Gene3D" id="1.10.40.60">
    <property type="entry name" value="EpsJ-like"/>
    <property type="match status" value="1"/>
</dbReference>
<dbReference type="InterPro" id="IPR005628">
    <property type="entry name" value="GspK"/>
</dbReference>
<dbReference type="SUPFAM" id="SSF158544">
    <property type="entry name" value="GspK insert domain-like"/>
    <property type="match status" value="1"/>
</dbReference>
<dbReference type="EMBL" id="OX458333">
    <property type="protein sequence ID" value="CAI8834830.1"/>
    <property type="molecule type" value="Genomic_DNA"/>
</dbReference>
<comment type="subcellular location">
    <subcellularLocation>
        <location evidence="1">Cell inner membrane</location>
    </subcellularLocation>
</comment>
<evidence type="ECO:0000256" key="7">
    <source>
        <dbReference type="ARBA" id="ARBA00022927"/>
    </source>
</evidence>
<evidence type="ECO:0000313" key="11">
    <source>
        <dbReference type="EMBL" id="CAI8834830.1"/>
    </source>
</evidence>
<dbReference type="PANTHER" id="PTHR38831">
    <property type="entry name" value="TYPE II SECRETION SYSTEM PROTEIN K"/>
    <property type="match status" value="1"/>
</dbReference>